<reference evidence="2" key="1">
    <citation type="journal article" date="2017" name="Int. J. Syst. Evol. Microbiol.">
        <title>Notoacmeibacter marinus gen. nov., sp. nov., isolated from the gut of a limpet and proposal of Notoacmeibacteraceae fam. nov. in the order Rhizobiales of the class Alphaproteobacteria.</title>
        <authorList>
            <person name="Huang Z."/>
            <person name="Guo F."/>
            <person name="Lai Q."/>
        </authorList>
    </citation>
    <scope>NUCLEOTIDE SEQUENCE [LARGE SCALE GENOMIC DNA]</scope>
    <source>
        <strain evidence="2">XMTR2A4</strain>
    </source>
</reference>
<accession>A0A231UTE8</accession>
<dbReference type="InterPro" id="IPR016545">
    <property type="entry name" value="UCP009120_prtse"/>
</dbReference>
<comment type="caution">
    <text evidence="1">The sequence shown here is derived from an EMBL/GenBank/DDBJ whole genome shotgun (WGS) entry which is preliminary data.</text>
</comment>
<dbReference type="OrthoDB" id="9786336at2"/>
<protein>
    <submittedName>
        <fullName evidence="1">Peptidase</fullName>
    </submittedName>
</protein>
<evidence type="ECO:0000313" key="2">
    <source>
        <dbReference type="Proteomes" id="UP000215405"/>
    </source>
</evidence>
<dbReference type="PIRSF" id="PIRSF009120">
    <property type="entry name" value="UCP009120_prtse"/>
    <property type="match status" value="1"/>
</dbReference>
<dbReference type="RefSeq" id="WP_094077964.1">
    <property type="nucleotide sequence ID" value="NZ_NBYO01000003.1"/>
</dbReference>
<keyword evidence="2" id="KW-1185">Reference proteome</keyword>
<dbReference type="EMBL" id="NBYO01000003">
    <property type="protein sequence ID" value="OXS99179.1"/>
    <property type="molecule type" value="Genomic_DNA"/>
</dbReference>
<sequence length="248" mass="27605">MTYCVAMMLDRGLVFMSDTRTNAGVDDVSRVKKMHMFEMPGERSMVLLSSGNLATTQAAIGLLEERSKAPDDRDPSIFRTQSMFQTAKLVGETLNEVVANMRIRDDQPTAHAFSATLILGGQIAGSDPRLFLIYPEGNFIEAKSDNPFFQIGEIKYGRPILSRAYNAGMDFAEAAKLMLISFDSTLRSNLSVGLPIDMAVYRKDSFEIGPFRRFEEHDADFRAISLGWSDALKHAFARLPDLSIDEDA</sequence>
<dbReference type="Proteomes" id="UP000215405">
    <property type="component" value="Unassembled WGS sequence"/>
</dbReference>
<proteinExistence type="predicted"/>
<evidence type="ECO:0000313" key="1">
    <source>
        <dbReference type="EMBL" id="OXS99179.1"/>
    </source>
</evidence>
<dbReference type="AlphaFoldDB" id="A0A231UTE8"/>
<gene>
    <name evidence="1" type="ORF">B7H23_13360</name>
</gene>
<dbReference type="InterPro" id="IPR029055">
    <property type="entry name" value="Ntn_hydrolases_N"/>
</dbReference>
<organism evidence="1 2">
    <name type="scientific">Notoacmeibacter marinus</name>
    <dbReference type="NCBI Taxonomy" id="1876515"/>
    <lineage>
        <taxon>Bacteria</taxon>
        <taxon>Pseudomonadati</taxon>
        <taxon>Pseudomonadota</taxon>
        <taxon>Alphaproteobacteria</taxon>
        <taxon>Hyphomicrobiales</taxon>
        <taxon>Notoacmeibacteraceae</taxon>
        <taxon>Notoacmeibacter</taxon>
    </lineage>
</organism>
<dbReference type="SUPFAM" id="SSF56235">
    <property type="entry name" value="N-terminal nucleophile aminohydrolases (Ntn hydrolases)"/>
    <property type="match status" value="1"/>
</dbReference>
<dbReference type="Gene3D" id="3.60.20.10">
    <property type="entry name" value="Glutamine Phosphoribosylpyrophosphate, subunit 1, domain 1"/>
    <property type="match status" value="1"/>
</dbReference>
<name>A0A231UTE8_9HYPH</name>